<organism evidence="2">
    <name type="scientific">Siphoviridae sp. ctE6L85</name>
    <dbReference type="NCBI Taxonomy" id="2826202"/>
    <lineage>
        <taxon>Viruses</taxon>
        <taxon>Duplodnaviria</taxon>
        <taxon>Heunggongvirae</taxon>
        <taxon>Uroviricota</taxon>
        <taxon>Caudoviricetes</taxon>
    </lineage>
</organism>
<dbReference type="EMBL" id="BK015711">
    <property type="protein sequence ID" value="DAE21328.1"/>
    <property type="molecule type" value="Genomic_DNA"/>
</dbReference>
<proteinExistence type="predicted"/>
<protein>
    <submittedName>
        <fullName evidence="2">Uncharacterized protein</fullName>
    </submittedName>
</protein>
<feature type="region of interest" description="Disordered" evidence="1">
    <location>
        <begin position="1"/>
        <end position="40"/>
    </location>
</feature>
<accession>A0A8S5QQH0</accession>
<evidence type="ECO:0000313" key="2">
    <source>
        <dbReference type="EMBL" id="DAE21328.1"/>
    </source>
</evidence>
<sequence length="40" mass="4473">MFLQNYAGVPTHRKRLGNAEPVETESSTKKAVLHYRGQSA</sequence>
<name>A0A8S5QQH0_9CAUD</name>
<evidence type="ECO:0000256" key="1">
    <source>
        <dbReference type="SAM" id="MobiDB-lite"/>
    </source>
</evidence>
<reference evidence="2" key="1">
    <citation type="journal article" date="2021" name="Proc. Natl. Acad. Sci. U.S.A.">
        <title>A Catalog of Tens of Thousands of Viruses from Human Metagenomes Reveals Hidden Associations with Chronic Diseases.</title>
        <authorList>
            <person name="Tisza M.J."/>
            <person name="Buck C.B."/>
        </authorList>
    </citation>
    <scope>NUCLEOTIDE SEQUENCE</scope>
    <source>
        <strain evidence="2">CtE6L85</strain>
    </source>
</reference>